<reference evidence="3" key="2">
    <citation type="submission" date="2021-08" db="EMBL/GenBank/DDBJ databases">
        <authorList>
            <person name="Yaryura P.M."/>
            <person name="Bianco M.I."/>
            <person name="Morais C."/>
            <person name="Setubal J.C."/>
        </authorList>
    </citation>
    <scope>NUCLEOTIDE SEQUENCE</scope>
    <source>
        <strain evidence="3">AP1</strain>
    </source>
</reference>
<keyword evidence="5" id="KW-1185">Reference proteome</keyword>
<dbReference type="Proteomes" id="UP001209279">
    <property type="component" value="Chromosome"/>
</dbReference>
<dbReference type="EMBL" id="CP083803">
    <property type="protein sequence ID" value="UXZ43862.1"/>
    <property type="molecule type" value="Genomic_DNA"/>
</dbReference>
<protein>
    <submittedName>
        <fullName evidence="2">Uncharacterized protein</fullName>
    </submittedName>
</protein>
<evidence type="ECO:0000313" key="2">
    <source>
        <dbReference type="EMBL" id="SEQ90338.1"/>
    </source>
</evidence>
<name>A0A1H9JU49_9PSED</name>
<dbReference type="Proteomes" id="UP000199221">
    <property type="component" value="Unassembled WGS sequence"/>
</dbReference>
<proteinExistence type="predicted"/>
<evidence type="ECO:0000313" key="3">
    <source>
        <dbReference type="EMBL" id="UXZ43862.1"/>
    </source>
</evidence>
<reference evidence="2 4" key="1">
    <citation type="submission" date="2016-10" db="EMBL/GenBank/DDBJ databases">
        <authorList>
            <person name="de Groot N.N."/>
        </authorList>
    </citation>
    <scope>NUCLEOTIDE SEQUENCE [LARGE SCALE GENOMIC DNA]</scope>
    <source>
        <strain evidence="2 4">LMG 27941</strain>
    </source>
</reference>
<dbReference type="EMBL" id="FOEQ01000004">
    <property type="protein sequence ID" value="SEQ90338.1"/>
    <property type="molecule type" value="Genomic_DNA"/>
</dbReference>
<dbReference type="GeneID" id="93677643"/>
<evidence type="ECO:0000313" key="5">
    <source>
        <dbReference type="Proteomes" id="UP001329505"/>
    </source>
</evidence>
<evidence type="ECO:0000313" key="4">
    <source>
        <dbReference type="Proteomes" id="UP000199221"/>
    </source>
</evidence>
<sequence length="71" mass="7593">MAFSIDSKVGELLDNNNTSQVLEKHVPGISKHPQIGMARGFALVTAAKYSGGLISPEVLKEIDSDLRALVN</sequence>
<dbReference type="RefSeq" id="WP_023628923.1">
    <property type="nucleotide sequence ID" value="NZ_CATKPM010000044.1"/>
</dbReference>
<organism evidence="2 4">
    <name type="scientific">Pseudomonas soli</name>
    <dbReference type="NCBI Taxonomy" id="1306993"/>
    <lineage>
        <taxon>Bacteria</taxon>
        <taxon>Pseudomonadati</taxon>
        <taxon>Pseudomonadota</taxon>
        <taxon>Gammaproteobacteria</taxon>
        <taxon>Pseudomonadales</taxon>
        <taxon>Pseudomonadaceae</taxon>
        <taxon>Pseudomonas</taxon>
    </lineage>
</organism>
<dbReference type="AlphaFoldDB" id="A0A1H9JU49"/>
<dbReference type="EMBL" id="JAZDQQ010000002">
    <property type="protein sequence ID" value="MEE1879077.1"/>
    <property type="molecule type" value="Genomic_DNA"/>
</dbReference>
<evidence type="ECO:0000313" key="1">
    <source>
        <dbReference type="EMBL" id="MEE1879077.1"/>
    </source>
</evidence>
<dbReference type="Proteomes" id="UP001329505">
    <property type="component" value="Unassembled WGS sequence"/>
</dbReference>
<accession>A0A1H9JU49</accession>
<reference evidence="1 5" key="3">
    <citation type="submission" date="2024-01" db="EMBL/GenBank/DDBJ databases">
        <title>Unpublished Manusciprt.</title>
        <authorList>
            <person name="Duman M."/>
            <person name="Valdes E.G."/>
            <person name="Ajmi N."/>
            <person name="Altun S."/>
            <person name="Saticioglu I.B."/>
        </authorList>
    </citation>
    <scope>NUCLEOTIDE SEQUENCE [LARGE SCALE GENOMIC DNA]</scope>
    <source>
        <strain evidence="1 5">139P</strain>
    </source>
</reference>
<gene>
    <name evidence="3" type="ORF">K7K07_17520</name>
    <name evidence="2" type="ORF">SAMN05216230_104230</name>
    <name evidence="1" type="ORF">V0R55_02805</name>
</gene>